<dbReference type="Pfam" id="PF08349">
    <property type="entry name" value="DUF1722"/>
    <property type="match status" value="1"/>
</dbReference>
<evidence type="ECO:0000313" key="3">
    <source>
        <dbReference type="Proteomes" id="UP000030019"/>
    </source>
</evidence>
<evidence type="ECO:0000259" key="1">
    <source>
        <dbReference type="Pfam" id="PF08349"/>
    </source>
</evidence>
<feature type="domain" description="DUF1722" evidence="1">
    <location>
        <begin position="18"/>
        <end position="125"/>
    </location>
</feature>
<dbReference type="RefSeq" id="WP_037618494.1">
    <property type="nucleotide sequence ID" value="NZ_JPEN01000114.1"/>
</dbReference>
<dbReference type="EMBL" id="JPEN01000114">
    <property type="protein sequence ID" value="KGM36270.1"/>
    <property type="molecule type" value="Genomic_DNA"/>
</dbReference>
<reference evidence="2 3" key="1">
    <citation type="submission" date="2014-06" db="EMBL/GenBank/DDBJ databases">
        <authorList>
            <person name="Teng J.L."/>
            <person name="Huang Y."/>
            <person name="Tse H."/>
            <person name="Lau S.K."/>
            <person name="Woo P.C."/>
        </authorList>
    </citation>
    <scope>NUCLEOTIDE SEQUENCE [LARGE SCALE GENOMIC DNA]</scope>
    <source>
        <strain evidence="2 3">HKU4</strain>
    </source>
</reference>
<dbReference type="eggNOG" id="COG3272">
    <property type="taxonomic scope" value="Bacteria"/>
</dbReference>
<accession>A0A0A0DE00</accession>
<proteinExistence type="predicted"/>
<dbReference type="InterPro" id="IPR013560">
    <property type="entry name" value="DUF1722"/>
</dbReference>
<dbReference type="AlphaFoldDB" id="A0A0A0DE00"/>
<dbReference type="STRING" id="176090.SSIN_1989"/>
<organism evidence="2 3">
    <name type="scientific">Streptococcus sinensis</name>
    <dbReference type="NCBI Taxonomy" id="176090"/>
    <lineage>
        <taxon>Bacteria</taxon>
        <taxon>Bacillati</taxon>
        <taxon>Bacillota</taxon>
        <taxon>Bacilli</taxon>
        <taxon>Lactobacillales</taxon>
        <taxon>Streptococcaceae</taxon>
        <taxon>Streptococcus</taxon>
    </lineage>
</organism>
<gene>
    <name evidence="2" type="ORF">SSIN_1989</name>
</gene>
<protein>
    <recommendedName>
        <fullName evidence="1">DUF1722 domain-containing protein</fullName>
    </recommendedName>
</protein>
<name>A0A0A0DE00_9STRE</name>
<sequence length="139" mass="16692">MRLRNDRHECERLWARHKYLVLSHSAVIYKEIREYLKQDTVFVEDIRHYIEQAVALPESRGQVINAFQHVWGYFKKKASQKEREDFMYLLSRYEYGKIPQEQLILAVRNLLENYPNPYLQNSSLLYGGYDETLASRTDS</sequence>
<comment type="caution">
    <text evidence="2">The sequence shown here is derived from an EMBL/GenBank/DDBJ whole genome shotgun (WGS) entry which is preliminary data.</text>
</comment>
<evidence type="ECO:0000313" key="2">
    <source>
        <dbReference type="EMBL" id="KGM36270.1"/>
    </source>
</evidence>
<dbReference type="PATRIC" id="fig|176090.4.peg.1934"/>
<dbReference type="Proteomes" id="UP000030019">
    <property type="component" value="Unassembled WGS sequence"/>
</dbReference>
<keyword evidence="3" id="KW-1185">Reference proteome</keyword>